<organism evidence="2 3">
    <name type="scientific">Protaetiibacter mangrovi</name>
    <dbReference type="NCBI Taxonomy" id="2970926"/>
    <lineage>
        <taxon>Bacteria</taxon>
        <taxon>Bacillati</taxon>
        <taxon>Actinomycetota</taxon>
        <taxon>Actinomycetes</taxon>
        <taxon>Micrococcales</taxon>
        <taxon>Microbacteriaceae</taxon>
        <taxon>Protaetiibacter</taxon>
    </lineage>
</organism>
<evidence type="ECO:0000313" key="2">
    <source>
        <dbReference type="EMBL" id="MCS0500201.1"/>
    </source>
</evidence>
<keyword evidence="1" id="KW-0472">Membrane</keyword>
<reference evidence="2 3" key="1">
    <citation type="submission" date="2022-08" db="EMBL/GenBank/DDBJ databases">
        <authorList>
            <person name="Li F."/>
        </authorList>
    </citation>
    <scope>NUCLEOTIDE SEQUENCE [LARGE SCALE GENOMIC DNA]</scope>
    <source>
        <strain evidence="2 3">10F1B-8-1</strain>
    </source>
</reference>
<feature type="transmembrane region" description="Helical" evidence="1">
    <location>
        <begin position="7"/>
        <end position="33"/>
    </location>
</feature>
<protein>
    <submittedName>
        <fullName evidence="2">Uncharacterized protein</fullName>
    </submittedName>
</protein>
<comment type="caution">
    <text evidence="2">The sequence shown here is derived from an EMBL/GenBank/DDBJ whole genome shotgun (WGS) entry which is preliminary data.</text>
</comment>
<keyword evidence="1" id="KW-1133">Transmembrane helix</keyword>
<dbReference type="PROSITE" id="PS51257">
    <property type="entry name" value="PROKAR_LIPOPROTEIN"/>
    <property type="match status" value="1"/>
</dbReference>
<dbReference type="Proteomes" id="UP001205337">
    <property type="component" value="Unassembled WGS sequence"/>
</dbReference>
<accession>A0ABT1ZHM1</accession>
<keyword evidence="3" id="KW-1185">Reference proteome</keyword>
<name>A0ABT1ZHM1_9MICO</name>
<keyword evidence="1" id="KW-0812">Transmembrane</keyword>
<feature type="transmembrane region" description="Helical" evidence="1">
    <location>
        <begin position="63"/>
        <end position="85"/>
    </location>
</feature>
<evidence type="ECO:0000313" key="3">
    <source>
        <dbReference type="Proteomes" id="UP001205337"/>
    </source>
</evidence>
<sequence>MIRTVVASALAALATGVFGLIVACIACLGIAFATRGRADLPGVFHAEFAVVDGAPQLGFLPDAAGITITLAIWTALGALLGCFVARTRSRGRRADG</sequence>
<gene>
    <name evidence="2" type="ORF">NUH29_11655</name>
</gene>
<proteinExistence type="predicted"/>
<dbReference type="EMBL" id="JANTHX010000008">
    <property type="protein sequence ID" value="MCS0500201.1"/>
    <property type="molecule type" value="Genomic_DNA"/>
</dbReference>
<dbReference type="RefSeq" id="WP_258799339.1">
    <property type="nucleotide sequence ID" value="NZ_JANTHX010000008.1"/>
</dbReference>
<evidence type="ECO:0000256" key="1">
    <source>
        <dbReference type="SAM" id="Phobius"/>
    </source>
</evidence>